<evidence type="ECO:0000256" key="2">
    <source>
        <dbReference type="SAM" id="SignalP"/>
    </source>
</evidence>
<dbReference type="InterPro" id="IPR007284">
    <property type="entry name" value="Ground-like_dom"/>
</dbReference>
<dbReference type="eggNOG" id="ENOG502SR9H">
    <property type="taxonomic scope" value="Eukaryota"/>
</dbReference>
<feature type="region of interest" description="Disordered" evidence="1">
    <location>
        <begin position="111"/>
        <end position="153"/>
    </location>
</feature>
<gene>
    <name evidence="4" type="ORF">BXYJ_LOCUS12124</name>
</gene>
<proteinExistence type="predicted"/>
<feature type="compositionally biased region" description="Basic and acidic residues" evidence="1">
    <location>
        <begin position="364"/>
        <end position="377"/>
    </location>
</feature>
<dbReference type="Proteomes" id="UP000095284">
    <property type="component" value="Unplaced"/>
</dbReference>
<feature type="domain" description="Ground-like" evidence="3">
    <location>
        <begin position="441"/>
        <end position="523"/>
    </location>
</feature>
<feature type="region of interest" description="Disordered" evidence="1">
    <location>
        <begin position="64"/>
        <end position="87"/>
    </location>
</feature>
<feature type="region of interest" description="Disordered" evidence="1">
    <location>
        <begin position="319"/>
        <end position="377"/>
    </location>
</feature>
<evidence type="ECO:0000313" key="8">
    <source>
        <dbReference type="WBParaSite" id="BXY_0219600.1"/>
    </source>
</evidence>
<feature type="compositionally biased region" description="Polar residues" evidence="1">
    <location>
        <begin position="65"/>
        <end position="87"/>
    </location>
</feature>
<dbReference type="EMBL" id="CAJFDI010000005">
    <property type="protein sequence ID" value="CAD5232033.1"/>
    <property type="molecule type" value="Genomic_DNA"/>
</dbReference>
<dbReference type="PANTHER" id="PTHR31967">
    <property type="entry name" value="GROUNDHOG (HEDGEHOG-LIKE FAMILY)-RELATED"/>
    <property type="match status" value="1"/>
</dbReference>
<keyword evidence="7" id="KW-1185">Reference proteome</keyword>
<feature type="compositionally biased region" description="Basic and acidic residues" evidence="1">
    <location>
        <begin position="174"/>
        <end position="184"/>
    </location>
</feature>
<dbReference type="Pfam" id="PF04155">
    <property type="entry name" value="Ground-like"/>
    <property type="match status" value="1"/>
</dbReference>
<evidence type="ECO:0000313" key="6">
    <source>
        <dbReference type="Proteomes" id="UP000095284"/>
    </source>
</evidence>
<name>A0A1I7RNB0_BURXY</name>
<evidence type="ECO:0000256" key="1">
    <source>
        <dbReference type="SAM" id="MobiDB-lite"/>
    </source>
</evidence>
<feature type="signal peptide" evidence="2">
    <location>
        <begin position="1"/>
        <end position="21"/>
    </location>
</feature>
<dbReference type="Proteomes" id="UP000659654">
    <property type="component" value="Unassembled WGS sequence"/>
</dbReference>
<sequence length="585" mass="63360">MRILVRVTLICAGLICLRVRSGTVCTDNNPLKCPDRILEPNIRNNRPTGFRRYRVFGTANKRLRTPNTLGQNMPRAQSASVQSGTKLSPTSLPVVEIISSTTARTILSIAPTQTSENSPSSSTVRSVASTIPSITTTKSQVPETTTTSKPFPTLITSTINPTLAPVIDPKESSKAFGPKLHDAAGKGSKFNSDKLLVGPVGGGDNADPTYLAKRKVGLPPNTDAPHHRHPTGAVIHNQNQPLPPPRGPVPDDGQGFGSANGNGYKSKQNYENSDGYDPQNRPKNTGYDEHGDDYSSHSIGQIPMNTAAVGYDDSVNHYGPSNHENVGQPGYGPMGTGQAKPGYYGRPGPGEDGYSGSTPFNQPEIKKPGEKTESEEAREREEAMAERNKVNPKLIGGMSRFSTHSIRTGPQGNSAKLISANYYYPPKKDLPLPKCFYNGDGYVCCSLELNELMVNVYKSLQADPHFHTCNIGAVTSAVQRHAEEKFDTPFEAITGFEDYAQKIHFSGELVCKIEIDGKFILAYATPYNAEEAFDANVDDPSKLPADLSAPLGNKTVVIRNPRFRRHGETNTVLLGPKIKSNNKKS</sequence>
<dbReference type="WBParaSite" id="BXY_0219600.1">
    <property type="protein sequence ID" value="BXY_0219600.1"/>
    <property type="gene ID" value="BXY_0219600"/>
</dbReference>
<dbReference type="Proteomes" id="UP000582659">
    <property type="component" value="Unassembled WGS sequence"/>
</dbReference>
<reference evidence="8" key="1">
    <citation type="submission" date="2016-11" db="UniProtKB">
        <authorList>
            <consortium name="WormBaseParasite"/>
        </authorList>
    </citation>
    <scope>IDENTIFICATION</scope>
</reference>
<feature type="compositionally biased region" description="Basic and acidic residues" evidence="1">
    <location>
        <begin position="286"/>
        <end position="295"/>
    </location>
</feature>
<feature type="compositionally biased region" description="Low complexity" evidence="1">
    <location>
        <begin position="112"/>
        <end position="130"/>
    </location>
</feature>
<dbReference type="OrthoDB" id="5831900at2759"/>
<keyword evidence="2" id="KW-0732">Signal</keyword>
<feature type="compositionally biased region" description="Polar residues" evidence="1">
    <location>
        <begin position="261"/>
        <end position="272"/>
    </location>
</feature>
<protein>
    <submittedName>
        <fullName evidence="4">(pine wood nematode) hypothetical protein</fullName>
    </submittedName>
    <submittedName>
        <fullName evidence="8">Ground-like domain-containing protein</fullName>
    </submittedName>
</protein>
<evidence type="ECO:0000313" key="5">
    <source>
        <dbReference type="EMBL" id="CAG9123827.1"/>
    </source>
</evidence>
<evidence type="ECO:0000259" key="3">
    <source>
        <dbReference type="Pfam" id="PF04155"/>
    </source>
</evidence>
<dbReference type="EMBL" id="CAJFCV020000005">
    <property type="protein sequence ID" value="CAG9123827.1"/>
    <property type="molecule type" value="Genomic_DNA"/>
</dbReference>
<dbReference type="AlphaFoldDB" id="A0A1I7RNB0"/>
<reference evidence="5" key="2">
    <citation type="submission" date="2020-08" db="EMBL/GenBank/DDBJ databases">
        <authorList>
            <person name="Kikuchi T."/>
        </authorList>
    </citation>
    <scope>NUCLEOTIDE SEQUENCE</scope>
    <source>
        <strain evidence="4">Ka4C1</strain>
    </source>
</reference>
<feature type="compositionally biased region" description="Polar residues" evidence="1">
    <location>
        <begin position="131"/>
        <end position="153"/>
    </location>
</feature>
<dbReference type="PANTHER" id="PTHR31967:SF14">
    <property type="entry name" value="GROUND-LIKE DOMAIN-CONTAINING PROTEIN"/>
    <property type="match status" value="1"/>
</dbReference>
<evidence type="ECO:0000313" key="4">
    <source>
        <dbReference type="EMBL" id="CAD5232033.1"/>
    </source>
</evidence>
<feature type="chain" id="PRO_5035399475" evidence="2">
    <location>
        <begin position="22"/>
        <end position="585"/>
    </location>
</feature>
<feature type="region of interest" description="Disordered" evidence="1">
    <location>
        <begin position="174"/>
        <end position="300"/>
    </location>
</feature>
<organism evidence="6 8">
    <name type="scientific">Bursaphelenchus xylophilus</name>
    <name type="common">Pinewood nematode worm</name>
    <name type="synonym">Aphelenchoides xylophilus</name>
    <dbReference type="NCBI Taxonomy" id="6326"/>
    <lineage>
        <taxon>Eukaryota</taxon>
        <taxon>Metazoa</taxon>
        <taxon>Ecdysozoa</taxon>
        <taxon>Nematoda</taxon>
        <taxon>Chromadorea</taxon>
        <taxon>Rhabditida</taxon>
        <taxon>Tylenchina</taxon>
        <taxon>Tylenchomorpha</taxon>
        <taxon>Aphelenchoidea</taxon>
        <taxon>Aphelenchoididae</taxon>
        <taxon>Bursaphelenchus</taxon>
    </lineage>
</organism>
<evidence type="ECO:0000313" key="7">
    <source>
        <dbReference type="Proteomes" id="UP000659654"/>
    </source>
</evidence>
<accession>A0A1I7RNB0</accession>